<organism evidence="2 3">
    <name type="scientific">Phyllobacterium pellucidum</name>
    <dbReference type="NCBI Taxonomy" id="2740464"/>
    <lineage>
        <taxon>Bacteria</taxon>
        <taxon>Pseudomonadati</taxon>
        <taxon>Pseudomonadota</taxon>
        <taxon>Alphaproteobacteria</taxon>
        <taxon>Hyphomicrobiales</taxon>
        <taxon>Phyllobacteriaceae</taxon>
        <taxon>Phyllobacterium</taxon>
    </lineage>
</organism>
<dbReference type="SUPFAM" id="SSF55729">
    <property type="entry name" value="Acyl-CoA N-acyltransferases (Nat)"/>
    <property type="match status" value="1"/>
</dbReference>
<dbReference type="InterPro" id="IPR016181">
    <property type="entry name" value="Acyl_CoA_acyltransferase"/>
</dbReference>
<name>A0A849VV73_9HYPH</name>
<accession>A0A849VV73</accession>
<dbReference type="PANTHER" id="PTHR43305:SF1">
    <property type="entry name" value="FAMILY N-ACETYLTRANSFERASE, PUTATIVE (AFU_ORTHOLOGUE AFUA_2G01380)-RELATED"/>
    <property type="match status" value="1"/>
</dbReference>
<feature type="domain" description="N-acetyltransferase" evidence="1">
    <location>
        <begin position="5"/>
        <end position="154"/>
    </location>
</feature>
<dbReference type="EMBL" id="JABUMX010000003">
    <property type="protein sequence ID" value="NTS32519.1"/>
    <property type="molecule type" value="Genomic_DNA"/>
</dbReference>
<evidence type="ECO:0000259" key="1">
    <source>
        <dbReference type="PROSITE" id="PS51186"/>
    </source>
</evidence>
<keyword evidence="3" id="KW-1185">Reference proteome</keyword>
<keyword evidence="2" id="KW-0808">Transferase</keyword>
<dbReference type="CDD" id="cd04301">
    <property type="entry name" value="NAT_SF"/>
    <property type="match status" value="1"/>
</dbReference>
<reference evidence="2 3" key="1">
    <citation type="submission" date="2020-05" db="EMBL/GenBank/DDBJ databases">
        <authorList>
            <person name="Kim M.K."/>
        </authorList>
    </citation>
    <scope>NUCLEOTIDE SEQUENCE [LARGE SCALE GENOMIC DNA]</scope>
    <source>
        <strain evidence="2 3">BT25</strain>
    </source>
</reference>
<dbReference type="PROSITE" id="PS51186">
    <property type="entry name" value="GNAT"/>
    <property type="match status" value="1"/>
</dbReference>
<evidence type="ECO:0000313" key="3">
    <source>
        <dbReference type="Proteomes" id="UP000550508"/>
    </source>
</evidence>
<proteinExistence type="predicted"/>
<dbReference type="Gene3D" id="3.40.630.30">
    <property type="match status" value="1"/>
</dbReference>
<evidence type="ECO:0000313" key="2">
    <source>
        <dbReference type="EMBL" id="NTS32519.1"/>
    </source>
</evidence>
<dbReference type="PANTHER" id="PTHR43305">
    <property type="entry name" value="FAMILY N-ACETYLTRANSFERASE, PUTATIVE (AFU_ORTHOLOGUE AFUA_2G01380)-RELATED"/>
    <property type="match status" value="1"/>
</dbReference>
<dbReference type="Proteomes" id="UP000550508">
    <property type="component" value="Unassembled WGS sequence"/>
</dbReference>
<dbReference type="InterPro" id="IPR052777">
    <property type="entry name" value="Acetyltransferase_Enz"/>
</dbReference>
<gene>
    <name evidence="2" type="ORF">HQ945_14770</name>
</gene>
<sequence>MDADITIRRARDISDFEVAREFVSALGAWDTDINSGAGMPFHEVVAAYFGASPQDLMAKFSEDGADFFIAHIGGEAVGCVGCTDEGDGVGEVHKLYVKPQLRGKRVGLALMTTVMTATYMNEAIALYRGLGFEECEPFDPVPDRITMFMQCSLVR</sequence>
<dbReference type="Pfam" id="PF13508">
    <property type="entry name" value="Acetyltransf_7"/>
    <property type="match status" value="1"/>
</dbReference>
<dbReference type="InterPro" id="IPR000182">
    <property type="entry name" value="GNAT_dom"/>
</dbReference>
<comment type="caution">
    <text evidence="2">The sequence shown here is derived from an EMBL/GenBank/DDBJ whole genome shotgun (WGS) entry which is preliminary data.</text>
</comment>
<dbReference type="GO" id="GO:0016747">
    <property type="term" value="F:acyltransferase activity, transferring groups other than amino-acyl groups"/>
    <property type="evidence" value="ECO:0007669"/>
    <property type="project" value="InterPro"/>
</dbReference>
<dbReference type="AlphaFoldDB" id="A0A849VV73"/>
<protein>
    <submittedName>
        <fullName evidence="2">GNAT family N-acetyltransferase</fullName>
    </submittedName>
</protein>
<dbReference type="RefSeq" id="WP_174208232.1">
    <property type="nucleotide sequence ID" value="NZ_JABUMX010000003.1"/>
</dbReference>